<dbReference type="EMBL" id="JBHMCR010000001">
    <property type="protein sequence ID" value="MFB9518612.1"/>
    <property type="molecule type" value="Genomic_DNA"/>
</dbReference>
<name>A0ABV5P614_STRCM</name>
<evidence type="ECO:0000259" key="4">
    <source>
        <dbReference type="PROSITE" id="PS51332"/>
    </source>
</evidence>
<keyword evidence="1" id="KW-0479">Metal-binding</keyword>
<dbReference type="Proteomes" id="UP001589718">
    <property type="component" value="Unassembled WGS sequence"/>
</dbReference>
<dbReference type="SUPFAM" id="SSF52242">
    <property type="entry name" value="Cobalamin (vitamin B12)-binding domain"/>
    <property type="match status" value="1"/>
</dbReference>
<organism evidence="5 6">
    <name type="scientific">Streptomyces cremeus</name>
    <dbReference type="NCBI Taxonomy" id="66881"/>
    <lineage>
        <taxon>Bacteria</taxon>
        <taxon>Bacillati</taxon>
        <taxon>Actinomycetota</taxon>
        <taxon>Actinomycetes</taxon>
        <taxon>Kitasatosporales</taxon>
        <taxon>Streptomycetaceae</taxon>
        <taxon>Streptomyces</taxon>
    </lineage>
</organism>
<keyword evidence="6" id="KW-1185">Reference proteome</keyword>
<dbReference type="Pfam" id="PF02310">
    <property type="entry name" value="B12-binding"/>
    <property type="match status" value="1"/>
</dbReference>
<dbReference type="RefSeq" id="WP_345219344.1">
    <property type="nucleotide sequence ID" value="NZ_BAAAXE010000002.1"/>
</dbReference>
<evidence type="ECO:0000313" key="6">
    <source>
        <dbReference type="Proteomes" id="UP001589718"/>
    </source>
</evidence>
<comment type="caution">
    <text evidence="5">The sequence shown here is derived from an EMBL/GenBank/DDBJ whole genome shotgun (WGS) entry which is preliminary data.</text>
</comment>
<dbReference type="InterPro" id="IPR006158">
    <property type="entry name" value="Cobalamin-bd"/>
</dbReference>
<evidence type="ECO:0000313" key="5">
    <source>
        <dbReference type="EMBL" id="MFB9518612.1"/>
    </source>
</evidence>
<dbReference type="Gene3D" id="3.40.50.280">
    <property type="entry name" value="Cobalamin-binding domain"/>
    <property type="match status" value="1"/>
</dbReference>
<accession>A0ABV5P614</accession>
<keyword evidence="2" id="KW-0170">Cobalt</keyword>
<dbReference type="PANTHER" id="PTHR45833">
    <property type="entry name" value="METHIONINE SYNTHASE"/>
    <property type="match status" value="1"/>
</dbReference>
<dbReference type="InterPro" id="IPR036724">
    <property type="entry name" value="Cobalamin-bd_sf"/>
</dbReference>
<evidence type="ECO:0000256" key="2">
    <source>
        <dbReference type="ARBA" id="ARBA00023285"/>
    </source>
</evidence>
<dbReference type="InterPro" id="IPR050554">
    <property type="entry name" value="Met_Synthase/Corrinoid"/>
</dbReference>
<feature type="region of interest" description="Disordered" evidence="3">
    <location>
        <begin position="1"/>
        <end position="44"/>
    </location>
</feature>
<gene>
    <name evidence="5" type="ORF">ACFFTU_01420</name>
</gene>
<dbReference type="PROSITE" id="PS51332">
    <property type="entry name" value="B12_BINDING"/>
    <property type="match status" value="1"/>
</dbReference>
<dbReference type="Gene3D" id="1.10.1240.10">
    <property type="entry name" value="Methionine synthase domain"/>
    <property type="match status" value="1"/>
</dbReference>
<protein>
    <submittedName>
        <fullName evidence="5">Cobalamin B12-binding domain-containing protein</fullName>
    </submittedName>
</protein>
<evidence type="ECO:0000256" key="3">
    <source>
        <dbReference type="SAM" id="MobiDB-lite"/>
    </source>
</evidence>
<feature type="domain" description="B12-binding" evidence="4">
    <location>
        <begin position="167"/>
        <end position="292"/>
    </location>
</feature>
<reference evidence="5 6" key="1">
    <citation type="submission" date="2024-09" db="EMBL/GenBank/DDBJ databases">
        <authorList>
            <person name="Sun Q."/>
            <person name="Mori K."/>
        </authorList>
    </citation>
    <scope>NUCLEOTIDE SEQUENCE [LARGE SCALE GENOMIC DNA]</scope>
    <source>
        <strain evidence="5 6">JCM 4362</strain>
    </source>
</reference>
<evidence type="ECO:0000256" key="1">
    <source>
        <dbReference type="ARBA" id="ARBA00022723"/>
    </source>
</evidence>
<dbReference type="Pfam" id="PF02607">
    <property type="entry name" value="B12-binding_2"/>
    <property type="match status" value="1"/>
</dbReference>
<dbReference type="InterPro" id="IPR036594">
    <property type="entry name" value="Meth_synthase_dom"/>
</dbReference>
<dbReference type="PANTHER" id="PTHR45833:SF1">
    <property type="entry name" value="METHIONINE SYNTHASE"/>
    <property type="match status" value="1"/>
</dbReference>
<dbReference type="CDD" id="cd02065">
    <property type="entry name" value="B12-binding_like"/>
    <property type="match status" value="1"/>
</dbReference>
<dbReference type="InterPro" id="IPR003759">
    <property type="entry name" value="Cbl-bd_cap"/>
</dbReference>
<sequence length="419" mass="44342">MSPHIAPGRTGEPGHVGGPRRTGEPGRAGGTGRTGASHHAARTRPQAAAVYVDRLWDAVAAGDEYAATDTVLSALDDGLPGEDVLLEVIAPVQAKVGAEWAANRINVAQEHTATAINDRAVAALAQYTALRRPAAGQQKAATRYAPGRAGTLAAPATRARPEAPAGKGRITVACVDGEWHALPARILAEVLKLRGWQVDYLGAQVPAPHLISHLHRSATQVVALSSSIATRLPTAHATITACQATGVPVLVGGAAFGPEGRYARLLGADAWAPDARAAADLLDADRLPDPQHGHQPLDDLPHLADQEYTMVARTHAELVKAAFTGLEERYPAMRTYTDRQREHTAEDLAQIVSFLATALYTDDPELFTGFLLWTAGILEARGVPADSLRPALDVLGEELRDFTRATRFLALAAEGLTTR</sequence>
<proteinExistence type="predicted"/>